<dbReference type="EMBL" id="QBIY01012358">
    <property type="protein sequence ID" value="RXN25529.1"/>
    <property type="molecule type" value="Genomic_DNA"/>
</dbReference>
<accession>A0A498MUE0</accession>
<evidence type="ECO:0000313" key="2">
    <source>
        <dbReference type="EMBL" id="RXN25529.1"/>
    </source>
</evidence>
<gene>
    <name evidence="2" type="ORF">ROHU_021444</name>
</gene>
<keyword evidence="3" id="KW-1185">Reference proteome</keyword>
<sequence>MRSGLNLTQHHHEILPSAVSPSAAADSPVHHQRRKTRFSQPEAEISQTELSKETLSTSSLQSAIPLRFHNYVAILMMPAENQRAAMDGK</sequence>
<evidence type="ECO:0000313" key="3">
    <source>
        <dbReference type="Proteomes" id="UP000290572"/>
    </source>
</evidence>
<feature type="compositionally biased region" description="Low complexity" evidence="1">
    <location>
        <begin position="16"/>
        <end position="27"/>
    </location>
</feature>
<protein>
    <submittedName>
        <fullName evidence="2">Uncharacterized protein</fullName>
    </submittedName>
</protein>
<organism evidence="2 3">
    <name type="scientific">Labeo rohita</name>
    <name type="common">Indian major carp</name>
    <name type="synonym">Cyprinus rohita</name>
    <dbReference type="NCBI Taxonomy" id="84645"/>
    <lineage>
        <taxon>Eukaryota</taxon>
        <taxon>Metazoa</taxon>
        <taxon>Chordata</taxon>
        <taxon>Craniata</taxon>
        <taxon>Vertebrata</taxon>
        <taxon>Euteleostomi</taxon>
        <taxon>Actinopterygii</taxon>
        <taxon>Neopterygii</taxon>
        <taxon>Teleostei</taxon>
        <taxon>Ostariophysi</taxon>
        <taxon>Cypriniformes</taxon>
        <taxon>Cyprinidae</taxon>
        <taxon>Labeoninae</taxon>
        <taxon>Labeonini</taxon>
        <taxon>Labeo</taxon>
    </lineage>
</organism>
<name>A0A498MUE0_LABRO</name>
<feature type="region of interest" description="Disordered" evidence="1">
    <location>
        <begin position="1"/>
        <end position="51"/>
    </location>
</feature>
<comment type="caution">
    <text evidence="2">The sequence shown here is derived from an EMBL/GenBank/DDBJ whole genome shotgun (WGS) entry which is preliminary data.</text>
</comment>
<dbReference type="AlphaFoldDB" id="A0A498MUE0"/>
<proteinExistence type="predicted"/>
<reference evidence="2 3" key="1">
    <citation type="submission" date="2018-03" db="EMBL/GenBank/DDBJ databases">
        <title>Draft genome sequence of Rohu Carp (Labeo rohita).</title>
        <authorList>
            <person name="Das P."/>
            <person name="Kushwaha B."/>
            <person name="Joshi C.G."/>
            <person name="Kumar D."/>
            <person name="Nagpure N.S."/>
            <person name="Sahoo L."/>
            <person name="Das S.P."/>
            <person name="Bit A."/>
            <person name="Patnaik S."/>
            <person name="Meher P.K."/>
            <person name="Jayasankar P."/>
            <person name="Koringa P.G."/>
            <person name="Patel N.V."/>
            <person name="Hinsu A.T."/>
            <person name="Kumar R."/>
            <person name="Pandey M."/>
            <person name="Agarwal S."/>
            <person name="Srivastava S."/>
            <person name="Singh M."/>
            <person name="Iquebal M.A."/>
            <person name="Jaiswal S."/>
            <person name="Angadi U.B."/>
            <person name="Kumar N."/>
            <person name="Raza M."/>
            <person name="Shah T.M."/>
            <person name="Rai A."/>
            <person name="Jena J.K."/>
        </authorList>
    </citation>
    <scope>NUCLEOTIDE SEQUENCE [LARGE SCALE GENOMIC DNA]</scope>
    <source>
        <strain evidence="2">DASCIFA01</strain>
        <tissue evidence="2">Testis</tissue>
    </source>
</reference>
<dbReference type="Proteomes" id="UP000290572">
    <property type="component" value="Unassembled WGS sequence"/>
</dbReference>
<evidence type="ECO:0000256" key="1">
    <source>
        <dbReference type="SAM" id="MobiDB-lite"/>
    </source>
</evidence>